<dbReference type="RefSeq" id="WP_134489330.1">
    <property type="nucleotide sequence ID" value="NZ_CP139089.1"/>
</dbReference>
<gene>
    <name evidence="6" type="ORF">MTUNDRAET4_2220</name>
</gene>
<dbReference type="Gene3D" id="1.10.10.10">
    <property type="entry name" value="Winged helix-like DNA-binding domain superfamily/Winged helix DNA-binding domain"/>
    <property type="match status" value="1"/>
</dbReference>
<dbReference type="PROSITE" id="PS50931">
    <property type="entry name" value="HTH_LYSR"/>
    <property type="match status" value="1"/>
</dbReference>
<dbReference type="InterPro" id="IPR036390">
    <property type="entry name" value="WH_DNA-bd_sf"/>
</dbReference>
<dbReference type="InterPro" id="IPR036388">
    <property type="entry name" value="WH-like_DNA-bd_sf"/>
</dbReference>
<proteinExistence type="inferred from homology"/>
<keyword evidence="4" id="KW-0804">Transcription</keyword>
<dbReference type="Pfam" id="PF03466">
    <property type="entry name" value="LysR_substrate"/>
    <property type="match status" value="1"/>
</dbReference>
<evidence type="ECO:0000256" key="2">
    <source>
        <dbReference type="ARBA" id="ARBA00023015"/>
    </source>
</evidence>
<comment type="similarity">
    <text evidence="1">Belongs to the LysR transcriptional regulatory family.</text>
</comment>
<protein>
    <submittedName>
        <fullName evidence="6">LysR family transcriptional regulator</fullName>
    </submittedName>
</protein>
<dbReference type="SUPFAM" id="SSF46785">
    <property type="entry name" value="Winged helix' DNA-binding domain"/>
    <property type="match status" value="1"/>
</dbReference>
<name>A0A4V6IMR8_METTU</name>
<dbReference type="AlphaFoldDB" id="A0A4V6IMR8"/>
<dbReference type="GO" id="GO:0003700">
    <property type="term" value="F:DNA-binding transcription factor activity"/>
    <property type="evidence" value="ECO:0007669"/>
    <property type="project" value="InterPro"/>
</dbReference>
<dbReference type="InterPro" id="IPR000847">
    <property type="entry name" value="LysR_HTH_N"/>
</dbReference>
<dbReference type="FunFam" id="1.10.10.10:FF:000001">
    <property type="entry name" value="LysR family transcriptional regulator"/>
    <property type="match status" value="1"/>
</dbReference>
<evidence type="ECO:0000256" key="4">
    <source>
        <dbReference type="ARBA" id="ARBA00023163"/>
    </source>
</evidence>
<organism evidence="6 7">
    <name type="scientific">Methylocella tundrae</name>
    <dbReference type="NCBI Taxonomy" id="227605"/>
    <lineage>
        <taxon>Bacteria</taxon>
        <taxon>Pseudomonadati</taxon>
        <taxon>Pseudomonadota</taxon>
        <taxon>Alphaproteobacteria</taxon>
        <taxon>Hyphomicrobiales</taxon>
        <taxon>Beijerinckiaceae</taxon>
        <taxon>Methylocella</taxon>
    </lineage>
</organism>
<dbReference type="PANTHER" id="PTHR30537:SF35">
    <property type="entry name" value="TRANSCRIPTIONAL REGULATORY PROTEIN"/>
    <property type="match status" value="1"/>
</dbReference>
<evidence type="ECO:0000313" key="7">
    <source>
        <dbReference type="Proteomes" id="UP000294360"/>
    </source>
</evidence>
<dbReference type="InterPro" id="IPR058163">
    <property type="entry name" value="LysR-type_TF_proteobact-type"/>
</dbReference>
<accession>A0A4V6IMR8</accession>
<dbReference type="Proteomes" id="UP000294360">
    <property type="component" value="Chromosome"/>
</dbReference>
<reference evidence="6 7" key="1">
    <citation type="submission" date="2019-03" db="EMBL/GenBank/DDBJ databases">
        <authorList>
            <person name="Kox A.R. M."/>
        </authorList>
    </citation>
    <scope>NUCLEOTIDE SEQUENCE [LARGE SCALE GENOMIC DNA]</scope>
    <source>
        <strain evidence="6">MTUNDRAET4 annotated genome</strain>
    </source>
</reference>
<evidence type="ECO:0000313" key="6">
    <source>
        <dbReference type="EMBL" id="VFU09113.1"/>
    </source>
</evidence>
<dbReference type="EMBL" id="LR536450">
    <property type="protein sequence ID" value="VFU09113.1"/>
    <property type="molecule type" value="Genomic_DNA"/>
</dbReference>
<dbReference type="GO" id="GO:0006351">
    <property type="term" value="P:DNA-templated transcription"/>
    <property type="evidence" value="ECO:0007669"/>
    <property type="project" value="TreeGrafter"/>
</dbReference>
<dbReference type="InterPro" id="IPR005119">
    <property type="entry name" value="LysR_subst-bd"/>
</dbReference>
<evidence type="ECO:0000259" key="5">
    <source>
        <dbReference type="PROSITE" id="PS50931"/>
    </source>
</evidence>
<evidence type="ECO:0000256" key="3">
    <source>
        <dbReference type="ARBA" id="ARBA00023125"/>
    </source>
</evidence>
<dbReference type="Pfam" id="PF00126">
    <property type="entry name" value="HTH_1"/>
    <property type="match status" value="1"/>
</dbReference>
<dbReference type="OrthoDB" id="9786526at2"/>
<dbReference type="PANTHER" id="PTHR30537">
    <property type="entry name" value="HTH-TYPE TRANSCRIPTIONAL REGULATOR"/>
    <property type="match status" value="1"/>
</dbReference>
<dbReference type="SUPFAM" id="SSF53850">
    <property type="entry name" value="Periplasmic binding protein-like II"/>
    <property type="match status" value="1"/>
</dbReference>
<dbReference type="KEGG" id="mtun:MTUNDRAET4_2220"/>
<evidence type="ECO:0000256" key="1">
    <source>
        <dbReference type="ARBA" id="ARBA00009437"/>
    </source>
</evidence>
<feature type="domain" description="HTH lysR-type" evidence="5">
    <location>
        <begin position="1"/>
        <end position="59"/>
    </location>
</feature>
<keyword evidence="2" id="KW-0805">Transcription regulation</keyword>
<dbReference type="Gene3D" id="3.40.190.290">
    <property type="match status" value="1"/>
</dbReference>
<dbReference type="CDD" id="cd08422">
    <property type="entry name" value="PBP2_CrgA_like"/>
    <property type="match status" value="1"/>
</dbReference>
<dbReference type="GO" id="GO:0043565">
    <property type="term" value="F:sequence-specific DNA binding"/>
    <property type="evidence" value="ECO:0007669"/>
    <property type="project" value="TreeGrafter"/>
</dbReference>
<sequence length="305" mass="32974">MDRLTSMAVFVAAADEGSLSGAARRFGLSVSMAGKHVAAIETDLNIRLMQRTTRKLSLTDVGQTYYARCKRILEEYEDANREAGDAQQSIHGVLRLAAPVTFGAMHLGDVVAGFLATHPGVTLEIMLNDRYVDLLAEGIDVAIRIGRLLDSDLVARRLAPCRMVICASPKFLEWYGPLDNVEDLRRAPRLAYSDAVSSGDWTLTDPAGQAHVIDGPTHMASNNTQMMLAAAIAGAGVAYGPSFVFGRSVAAGELVALLPHYKTTDLAIHAVYPTKRHVSLKLRSFVDHLITNFGGTPPWDLSSPE</sequence>
<keyword evidence="3" id="KW-0238">DNA-binding</keyword>